<keyword evidence="7" id="KW-0347">Helicase</keyword>
<dbReference type="InParanoid" id="B3S9X3"/>
<evidence type="ECO:0000256" key="15">
    <source>
        <dbReference type="RuleBase" id="RU004070"/>
    </source>
</evidence>
<keyword evidence="4 15" id="KW-0547">Nucleotide-binding</keyword>
<dbReference type="OrthoDB" id="271325at2759"/>
<keyword evidence="5" id="KW-0227">DNA damage</keyword>
<dbReference type="CTD" id="6758249"/>
<dbReference type="FunFam" id="3.40.50.300:FF:000671">
    <property type="entry name" value="DNA helicase MCM9 isoform X1"/>
    <property type="match status" value="1"/>
</dbReference>
<dbReference type="PANTHER" id="PTHR11630">
    <property type="entry name" value="DNA REPLICATION LICENSING FACTOR MCM FAMILY MEMBER"/>
    <property type="match status" value="1"/>
</dbReference>
<dbReference type="PhylomeDB" id="B3S9X3"/>
<feature type="domain" description="MCM C-terminal AAA(+) ATPase" evidence="16">
    <location>
        <begin position="317"/>
        <end position="520"/>
    </location>
</feature>
<dbReference type="AlphaFoldDB" id="B3S9X3"/>
<dbReference type="GO" id="GO:0000724">
    <property type="term" value="P:double-strand break repair via homologous recombination"/>
    <property type="evidence" value="ECO:0000318"/>
    <property type="project" value="GO_Central"/>
</dbReference>
<keyword evidence="6" id="KW-0378">Hydrolase</keyword>
<evidence type="ECO:0000256" key="13">
    <source>
        <dbReference type="ARBA" id="ARBA00042301"/>
    </source>
</evidence>
<evidence type="ECO:0000256" key="6">
    <source>
        <dbReference type="ARBA" id="ARBA00022801"/>
    </source>
</evidence>
<dbReference type="GO" id="GO:0005524">
    <property type="term" value="F:ATP binding"/>
    <property type="evidence" value="ECO:0007669"/>
    <property type="project" value="UniProtKB-KW"/>
</dbReference>
<dbReference type="RefSeq" id="XP_002117105.1">
    <property type="nucleotide sequence ID" value="XM_002117069.1"/>
</dbReference>
<dbReference type="GO" id="GO:0042555">
    <property type="term" value="C:MCM complex"/>
    <property type="evidence" value="ECO:0000318"/>
    <property type="project" value="GO_Central"/>
</dbReference>
<dbReference type="Pfam" id="PF00493">
    <property type="entry name" value="MCM"/>
    <property type="match status" value="1"/>
</dbReference>
<keyword evidence="9 15" id="KW-0238">DNA-binding</keyword>
<evidence type="ECO:0000256" key="1">
    <source>
        <dbReference type="ARBA" id="ARBA00004123"/>
    </source>
</evidence>
<evidence type="ECO:0000313" key="17">
    <source>
        <dbReference type="EMBL" id="EDV20411.1"/>
    </source>
</evidence>
<evidence type="ECO:0000259" key="16">
    <source>
        <dbReference type="PROSITE" id="PS50051"/>
    </source>
</evidence>
<dbReference type="FunCoup" id="B3S9X3">
    <property type="interactions" value="1543"/>
</dbReference>
<comment type="catalytic activity">
    <reaction evidence="14">
        <text>ATP + H2O = ADP + phosphate + H(+)</text>
        <dbReference type="Rhea" id="RHEA:13065"/>
        <dbReference type="ChEBI" id="CHEBI:15377"/>
        <dbReference type="ChEBI" id="CHEBI:15378"/>
        <dbReference type="ChEBI" id="CHEBI:30616"/>
        <dbReference type="ChEBI" id="CHEBI:43474"/>
        <dbReference type="ChEBI" id="CHEBI:456216"/>
        <dbReference type="EC" id="3.6.4.12"/>
    </reaction>
</comment>
<accession>B3S9X3</accession>
<evidence type="ECO:0000313" key="18">
    <source>
        <dbReference type="Proteomes" id="UP000009022"/>
    </source>
</evidence>
<dbReference type="OMA" id="HYVKQHF"/>
<name>B3S9X3_TRIAD</name>
<keyword evidence="11" id="KW-0539">Nucleus</keyword>
<gene>
    <name evidence="17" type="ORF">TRIADDRAFT_31981</name>
</gene>
<evidence type="ECO:0000256" key="5">
    <source>
        <dbReference type="ARBA" id="ARBA00022763"/>
    </source>
</evidence>
<dbReference type="InterPro" id="IPR041562">
    <property type="entry name" value="MCM_lid"/>
</dbReference>
<dbReference type="PRINTS" id="PR01657">
    <property type="entry name" value="MCMFAMILY"/>
</dbReference>
<dbReference type="PROSITE" id="PS50051">
    <property type="entry name" value="MCM_2"/>
    <property type="match status" value="1"/>
</dbReference>
<evidence type="ECO:0000256" key="2">
    <source>
        <dbReference type="ARBA" id="ARBA00008010"/>
    </source>
</evidence>
<dbReference type="InterPro" id="IPR001208">
    <property type="entry name" value="MCM_dom"/>
</dbReference>
<keyword evidence="10" id="KW-0234">DNA repair</keyword>
<dbReference type="SUPFAM" id="SSF50249">
    <property type="entry name" value="Nucleic acid-binding proteins"/>
    <property type="match status" value="1"/>
</dbReference>
<dbReference type="Gene3D" id="3.40.50.300">
    <property type="entry name" value="P-loop containing nucleotide triphosphate hydrolases"/>
    <property type="match status" value="1"/>
</dbReference>
<dbReference type="Gene3D" id="2.40.50.140">
    <property type="entry name" value="Nucleic acid-binding proteins"/>
    <property type="match status" value="1"/>
</dbReference>
<dbReference type="SMART" id="SM00350">
    <property type="entry name" value="MCM"/>
    <property type="match status" value="1"/>
</dbReference>
<dbReference type="GO" id="GO:0003678">
    <property type="term" value="F:DNA helicase activity"/>
    <property type="evidence" value="ECO:0007669"/>
    <property type="project" value="UniProtKB-EC"/>
</dbReference>
<dbReference type="STRING" id="10228.B3S9X3"/>
<sequence>MAANSSDESTCSLQEIDQTNDDFIDLIQSYLTKNLATEIETVLLGEDPRRHYPINIDVFFLANTVQEILPLLLDRPQFLLSTLDEAVKRIQTDIIRHSGNDRLTIKKNIHSRLHNADYANVKEIYRYSIPQSEDVGRFVSITANVVRAGIAKVLEYEKTFVCSECGLNFKVPVELERNFVIKKPTICPSIDGCTSRKFIPMTNGESTSPSNRDYQEIVIQEQVQKLPLGTIPQSIIAVLEDDLVDSCKPGDDVTLTGLICRRWRFLSTDQRCDVEIVLKVNHIQVNNEQRTRIAITPELEQQFIQHWQNYKENPYAGRNFILSSFCPQVYGMYIIKLAVTLVLIGGVQRIDSSGTKIRGESHLLLVGDPGTGKSQFLKYAARVMPRSVLTTGIGSTSAGLTVTAVKDSGEWQLEAGALVLADGGLCCIDEFNSIQEHDRTSIHEAMEQQTISVAKAGLVCKLNTRTTILAATNPKGNYDPNESVSVNVALASPLLSRFDLVLIMMDNFNESWDKLVSSFILNSRSLDTSESELWNMTKLRAYLCYVKKFKPKMTASSSLILSQYYQKQRQSDHKNSTRTTLRLLESSVRLAQAHARLMMRNEVTVADAVVSVMLIESSMHGGALLGGANVLHSSFPDDPDDEFKKQCEFVLQRLDLGHL</sequence>
<evidence type="ECO:0000256" key="7">
    <source>
        <dbReference type="ARBA" id="ARBA00022806"/>
    </source>
</evidence>
<dbReference type="KEGG" id="tad:TRIADDRAFT_31981"/>
<dbReference type="HOGENOM" id="CLU_000995_7_2_1"/>
<evidence type="ECO:0000256" key="3">
    <source>
        <dbReference type="ARBA" id="ARBA00012551"/>
    </source>
</evidence>
<evidence type="ECO:0000256" key="4">
    <source>
        <dbReference type="ARBA" id="ARBA00022741"/>
    </source>
</evidence>
<dbReference type="Pfam" id="PF26066">
    <property type="entry name" value="MCM9_N"/>
    <property type="match status" value="1"/>
</dbReference>
<dbReference type="InterPro" id="IPR027417">
    <property type="entry name" value="P-loop_NTPase"/>
</dbReference>
<dbReference type="GO" id="GO:0003697">
    <property type="term" value="F:single-stranded DNA binding"/>
    <property type="evidence" value="ECO:0000318"/>
    <property type="project" value="GO_Central"/>
</dbReference>
<evidence type="ECO:0000256" key="11">
    <source>
        <dbReference type="ARBA" id="ARBA00023242"/>
    </source>
</evidence>
<dbReference type="CDD" id="cd17760">
    <property type="entry name" value="MCM9"/>
    <property type="match status" value="1"/>
</dbReference>
<dbReference type="InterPro" id="IPR012340">
    <property type="entry name" value="NA-bd_OB-fold"/>
</dbReference>
<feature type="non-terminal residue" evidence="17">
    <location>
        <position position="659"/>
    </location>
</feature>
<comment type="similarity">
    <text evidence="2 15">Belongs to the MCM family.</text>
</comment>
<dbReference type="InterPro" id="IPR033762">
    <property type="entry name" value="MCM_OB"/>
</dbReference>
<dbReference type="SMART" id="SM00382">
    <property type="entry name" value="AAA"/>
    <property type="match status" value="1"/>
</dbReference>
<dbReference type="SUPFAM" id="SSF52540">
    <property type="entry name" value="P-loop containing nucleoside triphosphate hydrolases"/>
    <property type="match status" value="1"/>
</dbReference>
<evidence type="ECO:0000256" key="8">
    <source>
        <dbReference type="ARBA" id="ARBA00022840"/>
    </source>
</evidence>
<dbReference type="Gene3D" id="2.20.28.10">
    <property type="match status" value="1"/>
</dbReference>
<protein>
    <recommendedName>
        <fullName evidence="12">DNA helicase MCM9</fullName>
        <ecNumber evidence="3">3.6.4.12</ecNumber>
    </recommendedName>
    <alternativeName>
        <fullName evidence="13">Minichromosome maintenance 9</fullName>
    </alternativeName>
</protein>
<dbReference type="Proteomes" id="UP000009022">
    <property type="component" value="Unassembled WGS sequence"/>
</dbReference>
<evidence type="ECO:0000256" key="14">
    <source>
        <dbReference type="ARBA" id="ARBA00047995"/>
    </source>
</evidence>
<comment type="subcellular location">
    <subcellularLocation>
        <location evidence="1">Nucleus</location>
    </subcellularLocation>
</comment>
<dbReference type="EMBL" id="DS985260">
    <property type="protein sequence ID" value="EDV20411.1"/>
    <property type="molecule type" value="Genomic_DNA"/>
</dbReference>
<dbReference type="GO" id="GO:0016787">
    <property type="term" value="F:hydrolase activity"/>
    <property type="evidence" value="ECO:0007669"/>
    <property type="project" value="UniProtKB-KW"/>
</dbReference>
<evidence type="ECO:0000256" key="10">
    <source>
        <dbReference type="ARBA" id="ARBA00023204"/>
    </source>
</evidence>
<dbReference type="InterPro" id="IPR003593">
    <property type="entry name" value="AAA+_ATPase"/>
</dbReference>
<dbReference type="eggNOG" id="KOG0477">
    <property type="taxonomic scope" value="Eukaryota"/>
</dbReference>
<evidence type="ECO:0000256" key="9">
    <source>
        <dbReference type="ARBA" id="ARBA00023125"/>
    </source>
</evidence>
<dbReference type="GO" id="GO:0005634">
    <property type="term" value="C:nucleus"/>
    <property type="evidence" value="ECO:0000318"/>
    <property type="project" value="GO_Central"/>
</dbReference>
<proteinExistence type="inferred from homology"/>
<dbReference type="EC" id="3.6.4.12" evidence="3"/>
<organism evidence="17 18">
    <name type="scientific">Trichoplax adhaerens</name>
    <name type="common">Trichoplax reptans</name>
    <dbReference type="NCBI Taxonomy" id="10228"/>
    <lineage>
        <taxon>Eukaryota</taxon>
        <taxon>Metazoa</taxon>
        <taxon>Placozoa</taxon>
        <taxon>Uniplacotomia</taxon>
        <taxon>Trichoplacea</taxon>
        <taxon>Trichoplacidae</taxon>
        <taxon>Trichoplax</taxon>
    </lineage>
</organism>
<dbReference type="PANTHER" id="PTHR11630:SF48">
    <property type="entry name" value="DNA HELICASE MCM9"/>
    <property type="match status" value="1"/>
</dbReference>
<dbReference type="Pfam" id="PF17207">
    <property type="entry name" value="MCM_OB"/>
    <property type="match status" value="1"/>
</dbReference>
<dbReference type="InterPro" id="IPR031327">
    <property type="entry name" value="MCM"/>
</dbReference>
<evidence type="ECO:0000256" key="12">
    <source>
        <dbReference type="ARBA" id="ARBA00041085"/>
    </source>
</evidence>
<reference evidence="17 18" key="1">
    <citation type="journal article" date="2008" name="Nature">
        <title>The Trichoplax genome and the nature of placozoans.</title>
        <authorList>
            <person name="Srivastava M."/>
            <person name="Begovic E."/>
            <person name="Chapman J."/>
            <person name="Putnam N.H."/>
            <person name="Hellsten U."/>
            <person name="Kawashima T."/>
            <person name="Kuo A."/>
            <person name="Mitros T."/>
            <person name="Salamov A."/>
            <person name="Carpenter M.L."/>
            <person name="Signorovitch A.Y."/>
            <person name="Moreno M.A."/>
            <person name="Kamm K."/>
            <person name="Grimwood J."/>
            <person name="Schmutz J."/>
            <person name="Shapiro H."/>
            <person name="Grigoriev I.V."/>
            <person name="Buss L.W."/>
            <person name="Schierwater B."/>
            <person name="Dellaporta S.L."/>
            <person name="Rokhsar D.S."/>
        </authorList>
    </citation>
    <scope>NUCLEOTIDE SEQUENCE [LARGE SCALE GENOMIC DNA]</scope>
    <source>
        <strain evidence="17 18">Grell-BS-1999</strain>
    </source>
</reference>
<keyword evidence="8 15" id="KW-0067">ATP-binding</keyword>
<dbReference type="InterPro" id="IPR058768">
    <property type="entry name" value="MCM9_N"/>
</dbReference>
<dbReference type="Pfam" id="PF17855">
    <property type="entry name" value="MCM_lid"/>
    <property type="match status" value="1"/>
</dbReference>
<dbReference type="GeneID" id="6758249"/>
<keyword evidence="18" id="KW-1185">Reference proteome</keyword>